<evidence type="ECO:0000313" key="2">
    <source>
        <dbReference type="Proteomes" id="UP000051461"/>
    </source>
</evidence>
<sequence length="74" mass="8317">MSYLQGNKNGKECPYCHGGRNAMPIVQNRTSFLGFDVKGMIAFGNDGTFDIDPEYPRFKFCPMCGRKLGTEETK</sequence>
<gene>
    <name evidence="1" type="ORF">FC07_GL002575</name>
</gene>
<dbReference type="EMBL" id="AZDA01000003">
    <property type="protein sequence ID" value="KRK40825.1"/>
    <property type="molecule type" value="Genomic_DNA"/>
</dbReference>
<dbReference type="AlphaFoldDB" id="A0A0R1H4B3"/>
<evidence type="ECO:0000313" key="1">
    <source>
        <dbReference type="EMBL" id="KRK40825.1"/>
    </source>
</evidence>
<keyword evidence="2" id="KW-1185">Reference proteome</keyword>
<organism evidence="1 2">
    <name type="scientific">Loigolactobacillus bifermentans DSM 20003</name>
    <dbReference type="NCBI Taxonomy" id="1423726"/>
    <lineage>
        <taxon>Bacteria</taxon>
        <taxon>Bacillati</taxon>
        <taxon>Bacillota</taxon>
        <taxon>Bacilli</taxon>
        <taxon>Lactobacillales</taxon>
        <taxon>Lactobacillaceae</taxon>
        <taxon>Loigolactobacillus</taxon>
    </lineage>
</organism>
<dbReference type="Proteomes" id="UP000051461">
    <property type="component" value="Unassembled WGS sequence"/>
</dbReference>
<reference evidence="1 2" key="1">
    <citation type="journal article" date="2015" name="Genome Announc.">
        <title>Expanding the biotechnology potential of lactobacilli through comparative genomics of 213 strains and associated genera.</title>
        <authorList>
            <person name="Sun Z."/>
            <person name="Harris H.M."/>
            <person name="McCann A."/>
            <person name="Guo C."/>
            <person name="Argimon S."/>
            <person name="Zhang W."/>
            <person name="Yang X."/>
            <person name="Jeffery I.B."/>
            <person name="Cooney J.C."/>
            <person name="Kagawa T.F."/>
            <person name="Liu W."/>
            <person name="Song Y."/>
            <person name="Salvetti E."/>
            <person name="Wrobel A."/>
            <person name="Rasinkangas P."/>
            <person name="Parkhill J."/>
            <person name="Rea M.C."/>
            <person name="O'Sullivan O."/>
            <person name="Ritari J."/>
            <person name="Douillard F.P."/>
            <person name="Paul Ross R."/>
            <person name="Yang R."/>
            <person name="Briner A.E."/>
            <person name="Felis G.E."/>
            <person name="de Vos W.M."/>
            <person name="Barrangou R."/>
            <person name="Klaenhammer T.R."/>
            <person name="Caufield P.W."/>
            <person name="Cui Y."/>
            <person name="Zhang H."/>
            <person name="O'Toole P.W."/>
        </authorList>
    </citation>
    <scope>NUCLEOTIDE SEQUENCE [LARGE SCALE GENOMIC DNA]</scope>
    <source>
        <strain evidence="1 2">DSM 20003</strain>
    </source>
</reference>
<dbReference type="PATRIC" id="fig|1423726.3.peg.2677"/>
<protein>
    <submittedName>
        <fullName evidence="1">Uncharacterized protein</fullName>
    </submittedName>
</protein>
<accession>A0A0R1H4B3</accession>
<proteinExistence type="predicted"/>
<name>A0A0R1H4B3_9LACO</name>
<dbReference type="STRING" id="1423726.FC07_GL002575"/>
<comment type="caution">
    <text evidence="1">The sequence shown here is derived from an EMBL/GenBank/DDBJ whole genome shotgun (WGS) entry which is preliminary data.</text>
</comment>